<feature type="transmembrane region" description="Helical" evidence="2">
    <location>
        <begin position="16"/>
        <end position="34"/>
    </location>
</feature>
<dbReference type="EMBL" id="JABANO010001074">
    <property type="protein sequence ID" value="KAF4758700.1"/>
    <property type="molecule type" value="Genomic_DNA"/>
</dbReference>
<dbReference type="OMA" id="WRAFELP"/>
<dbReference type="AlphaFoldDB" id="A0A7J6UN13"/>
<sequence length="409" mass="44495">MAAPEVHRRLSRLHRLHLVVIGMVLAAQLGHLAVESPSLRLFTVTLGIMVILADQMSTIARGVPRNVSKISDRLLVGCNTPPSDDGPAVDALDFCNARLLPGFWRAFELPPTGHALLSLTEVVTIAKDATKYMLGAPVGCCAGIRRSDVGRRSNTIADAVNIAVILGSSAESSEALALVCCCIIVLRAAAKDGREAFALYASQRYVEPVPCAEDVLHASSLRQLELLSRKAQFLTEEESKPAKEWAVASVSVFNIPDWLENINVSIVNLHGEKSLVLERQNLLRNQQRMGASASWKDEEMPIVKGEVYIVVEKCIVNPGEEQEPRLFGAYGCLLPESPHLQKMLASSSGAHYLDLSIDQCDVFDSRLENTGIALSVLLRPVDEYTPQSTAAPFPPSPEEIGDFLELPSQ</sequence>
<evidence type="ECO:0000256" key="1">
    <source>
        <dbReference type="SAM" id="MobiDB-lite"/>
    </source>
</evidence>
<reference evidence="3 4" key="1">
    <citation type="submission" date="2020-04" db="EMBL/GenBank/DDBJ databases">
        <title>Perkinsus olseni comparative genomics.</title>
        <authorList>
            <person name="Bogema D.R."/>
        </authorList>
    </citation>
    <scope>NUCLEOTIDE SEQUENCE [LARGE SCALE GENOMIC DNA]</scope>
    <source>
        <strain evidence="3 4">ATCC PRA-207</strain>
    </source>
</reference>
<dbReference type="Proteomes" id="UP000553632">
    <property type="component" value="Unassembled WGS sequence"/>
</dbReference>
<accession>A0A7J6UN13</accession>
<name>A0A7J6UN13_PEROL</name>
<proteinExistence type="predicted"/>
<keyword evidence="2" id="KW-0812">Transmembrane</keyword>
<evidence type="ECO:0000313" key="3">
    <source>
        <dbReference type="EMBL" id="KAF4758700.1"/>
    </source>
</evidence>
<keyword evidence="4" id="KW-1185">Reference proteome</keyword>
<organism evidence="3 4">
    <name type="scientific">Perkinsus olseni</name>
    <name type="common">Perkinsus atlanticus</name>
    <dbReference type="NCBI Taxonomy" id="32597"/>
    <lineage>
        <taxon>Eukaryota</taxon>
        <taxon>Sar</taxon>
        <taxon>Alveolata</taxon>
        <taxon>Perkinsozoa</taxon>
        <taxon>Perkinsea</taxon>
        <taxon>Perkinsida</taxon>
        <taxon>Perkinsidae</taxon>
        <taxon>Perkinsus</taxon>
    </lineage>
</organism>
<evidence type="ECO:0000313" key="4">
    <source>
        <dbReference type="Proteomes" id="UP000553632"/>
    </source>
</evidence>
<gene>
    <name evidence="3" type="ORF">FOZ63_033991</name>
</gene>
<protein>
    <submittedName>
        <fullName evidence="3">Uncharacterized protein</fullName>
    </submittedName>
</protein>
<evidence type="ECO:0000256" key="2">
    <source>
        <dbReference type="SAM" id="Phobius"/>
    </source>
</evidence>
<comment type="caution">
    <text evidence="3">The sequence shown here is derived from an EMBL/GenBank/DDBJ whole genome shotgun (WGS) entry which is preliminary data.</text>
</comment>
<keyword evidence="2" id="KW-1133">Transmembrane helix</keyword>
<keyword evidence="2" id="KW-0472">Membrane</keyword>
<feature type="region of interest" description="Disordered" evidence="1">
    <location>
        <begin position="386"/>
        <end position="409"/>
    </location>
</feature>